<dbReference type="Pfam" id="PF16990">
    <property type="entry name" value="CBM_35"/>
    <property type="match status" value="1"/>
</dbReference>
<keyword evidence="6" id="KW-1185">Reference proteome</keyword>
<proteinExistence type="inferred from homology"/>
<dbReference type="SUPFAM" id="SSF49785">
    <property type="entry name" value="Galactose-binding domain-like"/>
    <property type="match status" value="1"/>
</dbReference>
<dbReference type="GO" id="GO:0004553">
    <property type="term" value="F:hydrolase activity, hydrolyzing O-glycosyl compounds"/>
    <property type="evidence" value="ECO:0007669"/>
    <property type="project" value="InterPro"/>
</dbReference>
<comment type="similarity">
    <text evidence="1">Belongs to the glycosyl hydrolase 43 family.</text>
</comment>
<evidence type="ECO:0000313" key="6">
    <source>
        <dbReference type="Proteomes" id="UP001144313"/>
    </source>
</evidence>
<accession>A0A9W6G9I6</accession>
<dbReference type="CDD" id="cd04082">
    <property type="entry name" value="CBM35_pectate_lyase-like"/>
    <property type="match status" value="1"/>
</dbReference>
<dbReference type="Pfam" id="PF04616">
    <property type="entry name" value="Glyco_hydro_43"/>
    <property type="match status" value="1"/>
</dbReference>
<keyword evidence="3" id="KW-0326">Glycosidase</keyword>
<organism evidence="5 6">
    <name type="scientific">Glycomyces algeriensis</name>
    <dbReference type="NCBI Taxonomy" id="256037"/>
    <lineage>
        <taxon>Bacteria</taxon>
        <taxon>Bacillati</taxon>
        <taxon>Actinomycetota</taxon>
        <taxon>Actinomycetes</taxon>
        <taxon>Glycomycetales</taxon>
        <taxon>Glycomycetaceae</taxon>
        <taxon>Glycomyces</taxon>
    </lineage>
</organism>
<evidence type="ECO:0000256" key="2">
    <source>
        <dbReference type="ARBA" id="ARBA00022801"/>
    </source>
</evidence>
<keyword evidence="2" id="KW-0378">Hydrolase</keyword>
<reference evidence="5" key="1">
    <citation type="submission" date="2022-12" db="EMBL/GenBank/DDBJ databases">
        <title>Reference genome sequencing for broad-spectrum identification of bacterial and archaeal isolates by mass spectrometry.</title>
        <authorList>
            <person name="Sekiguchi Y."/>
            <person name="Tourlousse D.M."/>
        </authorList>
    </citation>
    <scope>NUCLEOTIDE SEQUENCE</scope>
    <source>
        <strain evidence="5">LLR39Z86</strain>
    </source>
</reference>
<dbReference type="Gene3D" id="1.20.1270.70">
    <property type="entry name" value="Designed single chain three-helix bundle"/>
    <property type="match status" value="1"/>
</dbReference>
<evidence type="ECO:0000256" key="3">
    <source>
        <dbReference type="ARBA" id="ARBA00023295"/>
    </source>
</evidence>
<dbReference type="InterPro" id="IPR023296">
    <property type="entry name" value="Glyco_hydro_beta-prop_sf"/>
</dbReference>
<dbReference type="InterPro" id="IPR006710">
    <property type="entry name" value="Glyco_hydro_43"/>
</dbReference>
<dbReference type="GO" id="GO:0030246">
    <property type="term" value="F:carbohydrate binding"/>
    <property type="evidence" value="ECO:0007669"/>
    <property type="project" value="InterPro"/>
</dbReference>
<evidence type="ECO:0000256" key="1">
    <source>
        <dbReference type="ARBA" id="ARBA00009865"/>
    </source>
</evidence>
<dbReference type="Gene3D" id="2.60.120.260">
    <property type="entry name" value="Galactose-binding domain-like"/>
    <property type="match status" value="2"/>
</dbReference>
<evidence type="ECO:0000259" key="4">
    <source>
        <dbReference type="PROSITE" id="PS51175"/>
    </source>
</evidence>
<dbReference type="InterPro" id="IPR005084">
    <property type="entry name" value="CBM6"/>
</dbReference>
<comment type="caution">
    <text evidence="5">The sequence shown here is derived from an EMBL/GenBank/DDBJ whole genome shotgun (WGS) entry which is preliminary data.</text>
</comment>
<feature type="domain" description="CBM6" evidence="4">
    <location>
        <begin position="621"/>
        <end position="745"/>
    </location>
</feature>
<gene>
    <name evidence="5" type="ORF">GALLR39Z86_28310</name>
</gene>
<dbReference type="PANTHER" id="PTHR22925">
    <property type="entry name" value="GLYCOSYL HYDROLASE 43 FAMILY MEMBER"/>
    <property type="match status" value="1"/>
</dbReference>
<dbReference type="PROSITE" id="PS51175">
    <property type="entry name" value="CBM6"/>
    <property type="match status" value="1"/>
</dbReference>
<name>A0A9W6G9I6_9ACTN</name>
<dbReference type="InterPro" id="IPR008979">
    <property type="entry name" value="Galactose-bd-like_sf"/>
</dbReference>
<dbReference type="AlphaFoldDB" id="A0A9W6G9I6"/>
<dbReference type="GO" id="GO:0005975">
    <property type="term" value="P:carbohydrate metabolic process"/>
    <property type="evidence" value="ECO:0007669"/>
    <property type="project" value="InterPro"/>
</dbReference>
<dbReference type="CDD" id="cd18823">
    <property type="entry name" value="GH43_RcAra43A-like"/>
    <property type="match status" value="1"/>
</dbReference>
<evidence type="ECO:0000313" key="5">
    <source>
        <dbReference type="EMBL" id="GLI42981.1"/>
    </source>
</evidence>
<dbReference type="Proteomes" id="UP001144313">
    <property type="component" value="Unassembled WGS sequence"/>
</dbReference>
<dbReference type="PANTHER" id="PTHR22925:SF3">
    <property type="entry name" value="GLYCOSYL HYDROLASE FAMILY PROTEIN 43"/>
    <property type="match status" value="1"/>
</dbReference>
<sequence>MFMSGGGDSAVSAVLLPVNSVRGKTMTFTVRRSPRRWGPLVAATLFALASAGHASPGSAAVDETQAQPELQTAADVTNADGLETLVSDYETRIPTEYTIDSWEPFAEALTAAADVVEDDSASESEVADAKTELQTAAEELEVLQSTFATITNNTFWKDTAGNPIYSQGGGVFKFGDTYYWYGVHYRGAESYLANPTKKYDDQVSFVSIPVYSSQDLVNWKFENDIATTSTSLGRLGGTMGDAGWIGRLGVAYNENTGKYVLPVQMWHPAHEGGVLFLQGNSPTGAFTFGNFQPQIVNSPTQATGDQTVFTDEDGQDYLIFSNSEGRARAFVSKLRSSDSLYAEPAVEIGRDSSGREGNAMFKLDGKYYMCASDLHGWNTSVNYCLDSTQDRIQGDYTDYYTMPGTQMDYSHVTQTGFFITVEGTVQDTVIYAGDRWADFAWNGIGYNQWVPITKEGTGIRFHSMSQWQFNATTGEFRVAPGNNYILNPDIQADRIIVSNVVGWTRTGSGGVTNVNGGANGSRFALQVSNGSGVRQQMQVPAGTYTLGLHTKGSGRVTVTGADGTVHTLNVSSSSGWTKRELTGIVLPAGTATVTVTGGSGNLIADQFSLVRQGGTDPGSATRHEAEGSGATCTGTIDANHTGYSGSGFCNGANADNAYAEFTVQASAAGTASLSLRYANGGTTGRPGDLIVNGSIVATTAFASTGSWTGWTTQSVTVQLRAGANTVRWDPTTADGLPNVDYLDVAQAAD</sequence>
<dbReference type="Gene3D" id="2.115.10.20">
    <property type="entry name" value="Glycosyl hydrolase domain, family 43"/>
    <property type="match status" value="1"/>
</dbReference>
<dbReference type="SUPFAM" id="SSF75005">
    <property type="entry name" value="Arabinanase/levansucrase/invertase"/>
    <property type="match status" value="1"/>
</dbReference>
<dbReference type="EMBL" id="BSDT01000001">
    <property type="protein sequence ID" value="GLI42981.1"/>
    <property type="molecule type" value="Genomic_DNA"/>
</dbReference>
<protein>
    <recommendedName>
        <fullName evidence="4">CBM6 domain-containing protein</fullName>
    </recommendedName>
</protein>